<protein>
    <recommendedName>
        <fullName evidence="3">Chemotaxis signal transduction system protein F from archaea</fullName>
    </recommendedName>
</protein>
<dbReference type="Proteomes" id="UP000570823">
    <property type="component" value="Unassembled WGS sequence"/>
</dbReference>
<dbReference type="Pfam" id="PF04283">
    <property type="entry name" value="CheF-arch"/>
    <property type="match status" value="1"/>
</dbReference>
<dbReference type="OrthoDB" id="227825at2157"/>
<evidence type="ECO:0000313" key="2">
    <source>
        <dbReference type="Proteomes" id="UP000570823"/>
    </source>
</evidence>
<organism evidence="1 2">
    <name type="scientific">Methanofollis tationis</name>
    <dbReference type="NCBI Taxonomy" id="81417"/>
    <lineage>
        <taxon>Archaea</taxon>
        <taxon>Methanobacteriati</taxon>
        <taxon>Methanobacteriota</taxon>
        <taxon>Stenosarchaea group</taxon>
        <taxon>Methanomicrobia</taxon>
        <taxon>Methanomicrobiales</taxon>
        <taxon>Methanomicrobiaceae</taxon>
        <taxon>Methanofollis</taxon>
    </lineage>
</organism>
<dbReference type="EMBL" id="JABXWR010000001">
    <property type="protein sequence ID" value="NVO66377.1"/>
    <property type="molecule type" value="Genomic_DNA"/>
</dbReference>
<dbReference type="GO" id="GO:0006935">
    <property type="term" value="P:chemotaxis"/>
    <property type="evidence" value="ECO:0007669"/>
    <property type="project" value="InterPro"/>
</dbReference>
<comment type="caution">
    <text evidence="1">The sequence shown here is derived from an EMBL/GenBank/DDBJ whole genome shotgun (WGS) entry which is preliminary data.</text>
</comment>
<reference evidence="1 2" key="1">
    <citation type="submission" date="2020-06" db="EMBL/GenBank/DDBJ databases">
        <title>Methanofollis fontis sp. nov., a methanogen isolated from marine sediments near a cold seep at Four-Way Closure Ridge offshore southwestern Taiwan.</title>
        <authorList>
            <person name="Chen S.-C."/>
            <person name="Teng N.-H."/>
            <person name="Lin Y.-S."/>
            <person name="Lai M.-C."/>
            <person name="Chen H.-H."/>
            <person name="Wang C.-C."/>
        </authorList>
    </citation>
    <scope>NUCLEOTIDE SEQUENCE [LARGE SCALE GENOMIC DNA]</scope>
    <source>
        <strain evidence="1 2">DSM 2702</strain>
    </source>
</reference>
<gene>
    <name evidence="1" type="ORF">HWN36_03390</name>
</gene>
<dbReference type="PANTHER" id="PTHR42201:SF1">
    <property type="entry name" value="TAXIS PROTEIN"/>
    <property type="match status" value="1"/>
</dbReference>
<evidence type="ECO:0008006" key="3">
    <source>
        <dbReference type="Google" id="ProtNLM"/>
    </source>
</evidence>
<dbReference type="InterPro" id="IPR007381">
    <property type="entry name" value="CheF1/F2"/>
</dbReference>
<name>A0A7K4HMU9_9EURY</name>
<dbReference type="AlphaFoldDB" id="A0A7K4HMU9"/>
<dbReference type="PANTHER" id="PTHR42201">
    <property type="entry name" value="TAXIS PROTEIN"/>
    <property type="match status" value="1"/>
</dbReference>
<proteinExistence type="predicted"/>
<keyword evidence="2" id="KW-1185">Reference proteome</keyword>
<accession>A0A7K4HMU9</accession>
<sequence length="266" mass="29362">MASVPVKIEDGDRWAVAKVSIEKDGLKASGDVTLDIPYRSIIDLEAKGNVLIITTKERENQPYRLASVEKVLNVLKRQILLSCSAYRLSTFFMSPAIRGGVLVQNAVWEKGGIAVLKSGIWFFSQDHQICVPLSDVASIELTTREVQGKDLDVVKIDHIEDTDVVTSFVLCPLTTLQVLYNFLKESTKSMDMDGAELDPKSAQVAMLVYSGMDTAAIENMLAISHKEVDRVYDALIGLGLAEVVVIRREIKLTTKGVRYITDATKV</sequence>
<dbReference type="RefSeq" id="WP_176788079.1">
    <property type="nucleotide sequence ID" value="NZ_JABXWR010000001.1"/>
</dbReference>
<evidence type="ECO:0000313" key="1">
    <source>
        <dbReference type="EMBL" id="NVO66377.1"/>
    </source>
</evidence>